<dbReference type="AlphaFoldDB" id="A0AAP0JAR5"/>
<evidence type="ECO:0000313" key="1">
    <source>
        <dbReference type="EMBL" id="KAK9130619.1"/>
    </source>
</evidence>
<accession>A0AAP0JAR5</accession>
<protein>
    <submittedName>
        <fullName evidence="1">Uncharacterized protein</fullName>
    </submittedName>
</protein>
<proteinExistence type="predicted"/>
<comment type="caution">
    <text evidence="1">The sequence shown here is derived from an EMBL/GenBank/DDBJ whole genome shotgun (WGS) entry which is preliminary data.</text>
</comment>
<evidence type="ECO:0000313" key="2">
    <source>
        <dbReference type="Proteomes" id="UP001417504"/>
    </source>
</evidence>
<dbReference type="EMBL" id="JBBNAE010000004">
    <property type="protein sequence ID" value="KAK9130619.1"/>
    <property type="molecule type" value="Genomic_DNA"/>
</dbReference>
<keyword evidence="2" id="KW-1185">Reference proteome</keyword>
<dbReference type="Proteomes" id="UP001417504">
    <property type="component" value="Unassembled WGS sequence"/>
</dbReference>
<organism evidence="1 2">
    <name type="scientific">Stephania japonica</name>
    <dbReference type="NCBI Taxonomy" id="461633"/>
    <lineage>
        <taxon>Eukaryota</taxon>
        <taxon>Viridiplantae</taxon>
        <taxon>Streptophyta</taxon>
        <taxon>Embryophyta</taxon>
        <taxon>Tracheophyta</taxon>
        <taxon>Spermatophyta</taxon>
        <taxon>Magnoliopsida</taxon>
        <taxon>Ranunculales</taxon>
        <taxon>Menispermaceae</taxon>
        <taxon>Menispermoideae</taxon>
        <taxon>Cissampelideae</taxon>
        <taxon>Stephania</taxon>
    </lineage>
</organism>
<sequence length="64" mass="6954">MEDPNNAYADIQSRMSFLDHHRLEYLNNTQHIAAALASSGGRVPIQRYSSDPSSFINGVGASSS</sequence>
<reference evidence="1 2" key="1">
    <citation type="submission" date="2024-01" db="EMBL/GenBank/DDBJ databases">
        <title>Genome assemblies of Stephania.</title>
        <authorList>
            <person name="Yang L."/>
        </authorList>
    </citation>
    <scope>NUCLEOTIDE SEQUENCE [LARGE SCALE GENOMIC DNA]</scope>
    <source>
        <strain evidence="1">QJT</strain>
        <tissue evidence="1">Leaf</tissue>
    </source>
</reference>
<gene>
    <name evidence="1" type="ORF">Sjap_011106</name>
</gene>
<name>A0AAP0JAR5_9MAGN</name>